<accession>N9MVN7</accession>
<proteinExistence type="predicted"/>
<dbReference type="Proteomes" id="UP000013261">
    <property type="component" value="Unassembled WGS sequence"/>
</dbReference>
<evidence type="ECO:0000313" key="2">
    <source>
        <dbReference type="Proteomes" id="UP000013261"/>
    </source>
</evidence>
<protein>
    <submittedName>
        <fullName evidence="1">Uncharacterized protein</fullName>
    </submittedName>
</protein>
<evidence type="ECO:0000313" key="1">
    <source>
        <dbReference type="EMBL" id="ENW97365.1"/>
    </source>
</evidence>
<sequence length="176" mass="19871">MINLNAPAGIQNLKAIIQEFDSCLYVERDNFFDKHYTLAQSEADIEKLRAALKAAELRKGVQVKVDFSHVPDKGMRRIKFKGTGIVDRCEDGRVFGRLEGGRPFCCFVTDVEILDADTTAGRPKGFTEMMRLRSAYVQGFRTPETIQANKQYTQIRRKGLLSQVKTLAAYKMGDKA</sequence>
<reference evidence="1 2" key="1">
    <citation type="submission" date="2013-02" db="EMBL/GenBank/DDBJ databases">
        <title>The Genome Sequence of Acinetobacter sp. ANC 4105.</title>
        <authorList>
            <consortium name="The Broad Institute Genome Sequencing Platform"/>
            <consortium name="The Broad Institute Genome Sequencing Center for Infectious Disease"/>
            <person name="Cerqueira G."/>
            <person name="Feldgarden M."/>
            <person name="Courvalin P."/>
            <person name="Perichon B."/>
            <person name="Grillot-Courvalin C."/>
            <person name="Clermont D."/>
            <person name="Rocha E."/>
            <person name="Yoon E.-J."/>
            <person name="Nemec A."/>
            <person name="Walker B."/>
            <person name="Young S.K."/>
            <person name="Zeng Q."/>
            <person name="Gargeya S."/>
            <person name="Fitzgerald M."/>
            <person name="Haas B."/>
            <person name="Abouelleil A."/>
            <person name="Alvarado L."/>
            <person name="Arachchi H.M."/>
            <person name="Berlin A.M."/>
            <person name="Chapman S.B."/>
            <person name="Dewar J."/>
            <person name="Goldberg J."/>
            <person name="Griggs A."/>
            <person name="Gujja S."/>
            <person name="Hansen M."/>
            <person name="Howarth C."/>
            <person name="Imamovic A."/>
            <person name="Larimer J."/>
            <person name="McCowan C."/>
            <person name="Murphy C."/>
            <person name="Neiman D."/>
            <person name="Pearson M."/>
            <person name="Priest M."/>
            <person name="Roberts A."/>
            <person name="Saif S."/>
            <person name="Shea T."/>
            <person name="Sisk P."/>
            <person name="Sykes S."/>
            <person name="Wortman J."/>
            <person name="Nusbaum C."/>
            <person name="Birren B."/>
        </authorList>
    </citation>
    <scope>NUCLEOTIDE SEQUENCE [LARGE SCALE GENOMIC DNA]</scope>
    <source>
        <strain evidence="1 2">ANC 4105</strain>
    </source>
</reference>
<dbReference type="HOGENOM" id="CLU_130797_0_0_6"/>
<keyword evidence="2" id="KW-1185">Reference proteome</keyword>
<comment type="caution">
    <text evidence="1">The sequence shown here is derived from an EMBL/GenBank/DDBJ whole genome shotgun (WGS) entry which is preliminary data.</text>
</comment>
<dbReference type="AlphaFoldDB" id="N9MVN7"/>
<dbReference type="PATRIC" id="fig|1217703.3.peg.188"/>
<dbReference type="OrthoDB" id="6711576at2"/>
<name>N9MVN7_9GAMM</name>
<dbReference type="EMBL" id="APRL01000001">
    <property type="protein sequence ID" value="ENW97365.1"/>
    <property type="molecule type" value="Genomic_DNA"/>
</dbReference>
<dbReference type="RefSeq" id="WP_005183634.1">
    <property type="nucleotide sequence ID" value="NZ_KB850048.1"/>
</dbReference>
<gene>
    <name evidence="1" type="ORF">F904_00203</name>
</gene>
<organism evidence="1 2">
    <name type="scientific">Acinetobacter dispersus</name>
    <dbReference type="NCBI Taxonomy" id="70348"/>
    <lineage>
        <taxon>Bacteria</taxon>
        <taxon>Pseudomonadati</taxon>
        <taxon>Pseudomonadota</taxon>
        <taxon>Gammaproteobacteria</taxon>
        <taxon>Moraxellales</taxon>
        <taxon>Moraxellaceae</taxon>
        <taxon>Acinetobacter</taxon>
    </lineage>
</organism>
<dbReference type="eggNOG" id="ENOG5031RID">
    <property type="taxonomic scope" value="Bacteria"/>
</dbReference>